<feature type="region of interest" description="Disordered" evidence="3">
    <location>
        <begin position="363"/>
        <end position="602"/>
    </location>
</feature>
<dbReference type="PANTHER" id="PTHR39472">
    <property type="entry name" value="EXPRESSED PROTEIN"/>
    <property type="match status" value="1"/>
</dbReference>
<keyword evidence="2" id="KW-0175">Coiled coil</keyword>
<comment type="caution">
    <text evidence="4">The sequence shown here is derived from an EMBL/GenBank/DDBJ whole genome shotgun (WGS) entry which is preliminary data.</text>
</comment>
<dbReference type="InterPro" id="IPR008555">
    <property type="entry name" value="SIKE"/>
</dbReference>
<organism evidence="4 5">
    <name type="scientific">Catenaria anguillulae PL171</name>
    <dbReference type="NCBI Taxonomy" id="765915"/>
    <lineage>
        <taxon>Eukaryota</taxon>
        <taxon>Fungi</taxon>
        <taxon>Fungi incertae sedis</taxon>
        <taxon>Blastocladiomycota</taxon>
        <taxon>Blastocladiomycetes</taxon>
        <taxon>Blastocladiales</taxon>
        <taxon>Catenariaceae</taxon>
        <taxon>Catenaria</taxon>
    </lineage>
</organism>
<feature type="compositionally biased region" description="Low complexity" evidence="3">
    <location>
        <begin position="492"/>
        <end position="504"/>
    </location>
</feature>
<evidence type="ECO:0000313" key="4">
    <source>
        <dbReference type="EMBL" id="ORZ33758.1"/>
    </source>
</evidence>
<feature type="compositionally biased region" description="Low complexity" evidence="3">
    <location>
        <begin position="194"/>
        <end position="214"/>
    </location>
</feature>
<evidence type="ECO:0000313" key="5">
    <source>
        <dbReference type="Proteomes" id="UP000193411"/>
    </source>
</evidence>
<accession>A0A1Y2HGN4</accession>
<dbReference type="PANTHER" id="PTHR39472:SF1">
    <property type="entry name" value="EXPRESSED PROTEIN"/>
    <property type="match status" value="1"/>
</dbReference>
<sequence>MPVPDLAITTAIVSDLVRQLCGISKENEAHIHALKSDLASLRAVIAPVVAATPLPPPPAVSGTPAGADQLSPIATLPPIPSDLTATASASTILQDETHTNATTTAASSVSPSAVGSPTVLLRDGPLSVDVAAPLPDLPVPNKASAEASTETSTADFVASTAVQTSPKDDRASNSDSTPLLHSLPTMPIAPAPPSTASTGSQSDASSSAVSSGAADVKESAVQTRNMPDPQIAALKKDNAALMSTLKEYESTLELIMTKFRSYALSTQNEKKLLSQDHAKQLDQERLQAQSYALTNVQLAQQLERAHAAIRASLQASAEDDELVLQELAATQAEAKTLREVVAVHEETKEFYKQVDRFLADKAAAKPKEETPPASGATELVSPKDDQPLESSTLPNPHSPPTHPLGGAVDVASTPLASAAPAPEIPSSPPSANAAVFVDADPTPVLSPRDLVASEPQAHSSGVSTDSKPLESVPAPTQPLQANAVAPPPPAPAASVASPPVAANPLIGAGTAGSSLSMSRSISNPFLQSTLAAPGSGTPPLGINPLLGPMAAPTFANTSTTETNPATVSADQAAADWGDWSDDLGVPLDTGAPTASGESKKGM</sequence>
<evidence type="ECO:0000256" key="3">
    <source>
        <dbReference type="SAM" id="MobiDB-lite"/>
    </source>
</evidence>
<evidence type="ECO:0000256" key="2">
    <source>
        <dbReference type="ARBA" id="ARBA00023054"/>
    </source>
</evidence>
<dbReference type="AlphaFoldDB" id="A0A1Y2HGN4"/>
<feature type="compositionally biased region" description="Polar residues" evidence="3">
    <location>
        <begin position="511"/>
        <end position="530"/>
    </location>
</feature>
<evidence type="ECO:0000256" key="1">
    <source>
        <dbReference type="ARBA" id="ARBA00005537"/>
    </source>
</evidence>
<dbReference type="Proteomes" id="UP000193411">
    <property type="component" value="Unassembled WGS sequence"/>
</dbReference>
<proteinExistence type="inferred from homology"/>
<feature type="compositionally biased region" description="Polar residues" evidence="3">
    <location>
        <begin position="554"/>
        <end position="569"/>
    </location>
</feature>
<dbReference type="EMBL" id="MCFL01000033">
    <property type="protein sequence ID" value="ORZ33758.1"/>
    <property type="molecule type" value="Genomic_DNA"/>
</dbReference>
<name>A0A1Y2HGN4_9FUNG</name>
<feature type="compositionally biased region" description="Polar residues" evidence="3">
    <location>
        <begin position="456"/>
        <end position="466"/>
    </location>
</feature>
<keyword evidence="5" id="KW-1185">Reference proteome</keyword>
<comment type="similarity">
    <text evidence="1">Belongs to the SIKE family.</text>
</comment>
<feature type="compositionally biased region" description="Low complexity" evidence="3">
    <location>
        <begin position="143"/>
        <end position="154"/>
    </location>
</feature>
<dbReference type="Pfam" id="PF05769">
    <property type="entry name" value="SIKE"/>
    <property type="match status" value="1"/>
</dbReference>
<dbReference type="OrthoDB" id="5588171at2759"/>
<feature type="compositionally biased region" description="Low complexity" evidence="3">
    <location>
        <begin position="411"/>
        <end position="421"/>
    </location>
</feature>
<protein>
    <submittedName>
        <fullName evidence="4">Uncharacterized protein</fullName>
    </submittedName>
</protein>
<reference evidence="4 5" key="1">
    <citation type="submission" date="2016-07" db="EMBL/GenBank/DDBJ databases">
        <title>Pervasive Adenine N6-methylation of Active Genes in Fungi.</title>
        <authorList>
            <consortium name="DOE Joint Genome Institute"/>
            <person name="Mondo S.J."/>
            <person name="Dannebaum R.O."/>
            <person name="Kuo R.C."/>
            <person name="Labutti K."/>
            <person name="Haridas S."/>
            <person name="Kuo A."/>
            <person name="Salamov A."/>
            <person name="Ahrendt S.R."/>
            <person name="Lipzen A."/>
            <person name="Sullivan W."/>
            <person name="Andreopoulos W.B."/>
            <person name="Clum A."/>
            <person name="Lindquist E."/>
            <person name="Daum C."/>
            <person name="Ramamoorthy G.K."/>
            <person name="Gryganskyi A."/>
            <person name="Culley D."/>
            <person name="Magnuson J.K."/>
            <person name="James T.Y."/>
            <person name="O'Malley M.A."/>
            <person name="Stajich J.E."/>
            <person name="Spatafora J.W."/>
            <person name="Visel A."/>
            <person name="Grigoriev I.V."/>
        </authorList>
    </citation>
    <scope>NUCLEOTIDE SEQUENCE [LARGE SCALE GENOMIC DNA]</scope>
    <source>
        <strain evidence="4 5">PL171</strain>
    </source>
</reference>
<gene>
    <name evidence="4" type="ORF">BCR44DRAFT_42965</name>
</gene>
<feature type="region of interest" description="Disordered" evidence="3">
    <location>
        <begin position="132"/>
        <end position="229"/>
    </location>
</feature>